<evidence type="ECO:0000313" key="3">
    <source>
        <dbReference type="Proteomes" id="UP000886819"/>
    </source>
</evidence>
<accession>A0A9D0YVJ0</accession>
<dbReference type="AlphaFoldDB" id="A0A9D0YVJ0"/>
<protein>
    <recommendedName>
        <fullName evidence="1">Polymerase/histidinol phosphatase N-terminal domain-containing protein</fullName>
    </recommendedName>
</protein>
<dbReference type="InterPro" id="IPR052018">
    <property type="entry name" value="PHP_domain"/>
</dbReference>
<evidence type="ECO:0000313" key="2">
    <source>
        <dbReference type="EMBL" id="HIQ63026.1"/>
    </source>
</evidence>
<gene>
    <name evidence="2" type="ORF">IAA66_05495</name>
</gene>
<sequence>MIRQTAFEGTQPLLKGGLHCHTTRSDGLLSPEEVIRLHGRYGYDFLALTDHRIYNRTDYAPDSGVLILPGMEMDRLLALPGRRWFHTVCLGPAGDPPFAQDERFESGVVDDAEAYQPLLDSLHAAGFLTIYCHPEWSMTPARLFEKQRGNFAMEIWNSGCVLENGLDGNAAYWDELLLQGIRIFGVATDDGHARHHHGNGWVRVRAEKNVPDILRALREGAFYASCGPELHDFYIADGKAVVCCSPAERVAFRCGNRPLLLAHAGEGALTRAEIPVPEAAPYLRAEVVDAQGRKAWTNPIFLS</sequence>
<proteinExistence type="predicted"/>
<dbReference type="Gene3D" id="3.20.20.140">
    <property type="entry name" value="Metal-dependent hydrolases"/>
    <property type="match status" value="1"/>
</dbReference>
<reference evidence="2" key="2">
    <citation type="journal article" date="2021" name="PeerJ">
        <title>Extensive microbial diversity within the chicken gut microbiome revealed by metagenomics and culture.</title>
        <authorList>
            <person name="Gilroy R."/>
            <person name="Ravi A."/>
            <person name="Getino M."/>
            <person name="Pursley I."/>
            <person name="Horton D.L."/>
            <person name="Alikhan N.F."/>
            <person name="Baker D."/>
            <person name="Gharbi K."/>
            <person name="Hall N."/>
            <person name="Watson M."/>
            <person name="Adriaenssens E.M."/>
            <person name="Foster-Nyarko E."/>
            <person name="Jarju S."/>
            <person name="Secka A."/>
            <person name="Antonio M."/>
            <person name="Oren A."/>
            <person name="Chaudhuri R.R."/>
            <person name="La Ragione R."/>
            <person name="Hildebrand F."/>
            <person name="Pallen M.J."/>
        </authorList>
    </citation>
    <scope>NUCLEOTIDE SEQUENCE</scope>
    <source>
        <strain evidence="2">ChiHile30-977</strain>
    </source>
</reference>
<dbReference type="PANTHER" id="PTHR42924">
    <property type="entry name" value="EXONUCLEASE"/>
    <property type="match status" value="1"/>
</dbReference>
<dbReference type="Proteomes" id="UP000886819">
    <property type="component" value="Unassembled WGS sequence"/>
</dbReference>
<organism evidence="2 3">
    <name type="scientific">Candidatus Avichristensenella intestinipullorum</name>
    <dbReference type="NCBI Taxonomy" id="2840693"/>
    <lineage>
        <taxon>Bacteria</taxon>
        <taxon>Bacillati</taxon>
        <taxon>Bacillota</taxon>
        <taxon>Clostridia</taxon>
        <taxon>Candidatus Avichristensenella</taxon>
    </lineage>
</organism>
<dbReference type="EMBL" id="DVFI01000085">
    <property type="protein sequence ID" value="HIQ63026.1"/>
    <property type="molecule type" value="Genomic_DNA"/>
</dbReference>
<dbReference type="SMART" id="SM00481">
    <property type="entry name" value="POLIIIAc"/>
    <property type="match status" value="1"/>
</dbReference>
<name>A0A9D0YVJ0_9FIRM</name>
<dbReference type="GO" id="GO:0035312">
    <property type="term" value="F:5'-3' DNA exonuclease activity"/>
    <property type="evidence" value="ECO:0007669"/>
    <property type="project" value="TreeGrafter"/>
</dbReference>
<dbReference type="PANTHER" id="PTHR42924:SF3">
    <property type="entry name" value="POLYMERASE_HISTIDINOL PHOSPHATASE N-TERMINAL DOMAIN-CONTAINING PROTEIN"/>
    <property type="match status" value="1"/>
</dbReference>
<dbReference type="InterPro" id="IPR016195">
    <property type="entry name" value="Pol/histidinol_Pase-like"/>
</dbReference>
<reference evidence="2" key="1">
    <citation type="submission" date="2020-10" db="EMBL/GenBank/DDBJ databases">
        <authorList>
            <person name="Gilroy R."/>
        </authorList>
    </citation>
    <scope>NUCLEOTIDE SEQUENCE</scope>
    <source>
        <strain evidence="2">ChiHile30-977</strain>
    </source>
</reference>
<comment type="caution">
    <text evidence="2">The sequence shown here is derived from an EMBL/GenBank/DDBJ whole genome shotgun (WGS) entry which is preliminary data.</text>
</comment>
<dbReference type="SUPFAM" id="SSF89550">
    <property type="entry name" value="PHP domain-like"/>
    <property type="match status" value="1"/>
</dbReference>
<evidence type="ECO:0000259" key="1">
    <source>
        <dbReference type="SMART" id="SM00481"/>
    </source>
</evidence>
<feature type="domain" description="Polymerase/histidinol phosphatase N-terminal" evidence="1">
    <location>
        <begin position="16"/>
        <end position="77"/>
    </location>
</feature>
<dbReference type="GO" id="GO:0004534">
    <property type="term" value="F:5'-3' RNA exonuclease activity"/>
    <property type="evidence" value="ECO:0007669"/>
    <property type="project" value="TreeGrafter"/>
</dbReference>
<dbReference type="InterPro" id="IPR003141">
    <property type="entry name" value="Pol/His_phosphatase_N"/>
</dbReference>